<feature type="transmembrane region" description="Helical" evidence="1">
    <location>
        <begin position="12"/>
        <end position="33"/>
    </location>
</feature>
<keyword evidence="1" id="KW-1133">Transmembrane helix</keyword>
<dbReference type="RefSeq" id="WP_158675151.1">
    <property type="nucleotide sequence ID" value="NZ_AP018437.1"/>
</dbReference>
<evidence type="ECO:0000313" key="3">
    <source>
        <dbReference type="Proteomes" id="UP000256388"/>
    </source>
</evidence>
<evidence type="ECO:0000313" key="2">
    <source>
        <dbReference type="EMBL" id="REG05421.1"/>
    </source>
</evidence>
<keyword evidence="1" id="KW-0812">Transmembrane</keyword>
<keyword evidence="1" id="KW-0472">Membrane</keyword>
<feature type="transmembrane region" description="Helical" evidence="1">
    <location>
        <begin position="99"/>
        <end position="118"/>
    </location>
</feature>
<keyword evidence="3" id="KW-1185">Reference proteome</keyword>
<accession>A0A3E0A4E8</accession>
<proteinExistence type="predicted"/>
<gene>
    <name evidence="2" type="ORF">DFR64_2822</name>
</gene>
<organism evidence="2 3">
    <name type="scientific">Pelolinea submarina</name>
    <dbReference type="NCBI Taxonomy" id="913107"/>
    <lineage>
        <taxon>Bacteria</taxon>
        <taxon>Bacillati</taxon>
        <taxon>Chloroflexota</taxon>
        <taxon>Anaerolineae</taxon>
        <taxon>Anaerolineales</taxon>
        <taxon>Anaerolineaceae</taxon>
        <taxon>Pelolinea</taxon>
    </lineage>
</organism>
<feature type="transmembrane region" description="Helical" evidence="1">
    <location>
        <begin position="68"/>
        <end position="87"/>
    </location>
</feature>
<protein>
    <submittedName>
        <fullName evidence="2">Uncharacterized protein</fullName>
    </submittedName>
</protein>
<name>A0A3E0A4E8_9CHLR</name>
<dbReference type="Proteomes" id="UP000256388">
    <property type="component" value="Unassembled WGS sequence"/>
</dbReference>
<dbReference type="AlphaFoldDB" id="A0A3E0A4E8"/>
<reference evidence="2 3" key="1">
    <citation type="submission" date="2018-08" db="EMBL/GenBank/DDBJ databases">
        <title>Genomic Encyclopedia of Type Strains, Phase IV (KMG-IV): sequencing the most valuable type-strain genomes for metagenomic binning, comparative biology and taxonomic classification.</title>
        <authorList>
            <person name="Goeker M."/>
        </authorList>
    </citation>
    <scope>NUCLEOTIDE SEQUENCE [LARGE SCALE GENOMIC DNA]</scope>
    <source>
        <strain evidence="2 3">DSM 23923</strain>
    </source>
</reference>
<dbReference type="EMBL" id="QUMS01000005">
    <property type="protein sequence ID" value="REG05421.1"/>
    <property type="molecule type" value="Genomic_DNA"/>
</dbReference>
<feature type="transmembrane region" description="Helical" evidence="1">
    <location>
        <begin position="39"/>
        <end position="56"/>
    </location>
</feature>
<evidence type="ECO:0000256" key="1">
    <source>
        <dbReference type="SAM" id="Phobius"/>
    </source>
</evidence>
<sequence>MKKRTQSTQPNRFVQYTLLGALLGLYNAVFYRASGAADMQIAAELAVLAALVTVALRSWKKGFPFLKILKDFVVTTASFMIFMLSLALRQLALNAGGRALMIVECTLAGALLGLLLAWQWQDHKESKA</sequence>
<comment type="caution">
    <text evidence="2">The sequence shown here is derived from an EMBL/GenBank/DDBJ whole genome shotgun (WGS) entry which is preliminary data.</text>
</comment>